<dbReference type="RefSeq" id="WP_200174473.1">
    <property type="nucleotide sequence ID" value="NZ_BAABKQ010000001.1"/>
</dbReference>
<evidence type="ECO:0000256" key="7">
    <source>
        <dbReference type="ARBA" id="ARBA00023136"/>
    </source>
</evidence>
<name>A0ABP9CUZ0_9ACTN</name>
<dbReference type="PANTHER" id="PTHR30614:SF0">
    <property type="entry name" value="L-CYSTINE TRANSPORT SYSTEM PERMEASE PROTEIN TCYL"/>
    <property type="match status" value="1"/>
</dbReference>
<feature type="transmembrane region" description="Helical" evidence="8">
    <location>
        <begin position="125"/>
        <end position="146"/>
    </location>
</feature>
<reference evidence="11" key="1">
    <citation type="journal article" date="2019" name="Int. J. Syst. Evol. Microbiol.">
        <title>The Global Catalogue of Microorganisms (GCM) 10K type strain sequencing project: providing services to taxonomists for standard genome sequencing and annotation.</title>
        <authorList>
            <consortium name="The Broad Institute Genomics Platform"/>
            <consortium name="The Broad Institute Genome Sequencing Center for Infectious Disease"/>
            <person name="Wu L."/>
            <person name="Ma J."/>
        </authorList>
    </citation>
    <scope>NUCLEOTIDE SEQUENCE [LARGE SCALE GENOMIC DNA]</scope>
    <source>
        <strain evidence="11">JCM 18542</strain>
    </source>
</reference>
<dbReference type="NCBIfam" id="TIGR01726">
    <property type="entry name" value="HEQRo_perm_3TM"/>
    <property type="match status" value="1"/>
</dbReference>
<dbReference type="CDD" id="cd06261">
    <property type="entry name" value="TM_PBP2"/>
    <property type="match status" value="1"/>
</dbReference>
<feature type="domain" description="ABC transmembrane type-1" evidence="9">
    <location>
        <begin position="84"/>
        <end position="289"/>
    </location>
</feature>
<protein>
    <submittedName>
        <fullName evidence="10">Amino acid ABC transporter permease</fullName>
    </submittedName>
</protein>
<evidence type="ECO:0000313" key="11">
    <source>
        <dbReference type="Proteomes" id="UP001500839"/>
    </source>
</evidence>
<dbReference type="SUPFAM" id="SSF161098">
    <property type="entry name" value="MetI-like"/>
    <property type="match status" value="1"/>
</dbReference>
<keyword evidence="11" id="KW-1185">Reference proteome</keyword>
<gene>
    <name evidence="10" type="ORF">GCM10023353_20430</name>
</gene>
<evidence type="ECO:0000256" key="3">
    <source>
        <dbReference type="ARBA" id="ARBA00022475"/>
    </source>
</evidence>
<accession>A0ABP9CUZ0</accession>
<keyword evidence="3" id="KW-1003">Cell membrane</keyword>
<feature type="transmembrane region" description="Helical" evidence="8">
    <location>
        <begin position="81"/>
        <end position="105"/>
    </location>
</feature>
<evidence type="ECO:0000256" key="4">
    <source>
        <dbReference type="ARBA" id="ARBA00022692"/>
    </source>
</evidence>
<keyword evidence="6 8" id="KW-1133">Transmembrane helix</keyword>
<comment type="caution">
    <text evidence="10">The sequence shown here is derived from an EMBL/GenBank/DDBJ whole genome shotgun (WGS) entry which is preliminary data.</text>
</comment>
<organism evidence="10 11">
    <name type="scientific">Tomitella cavernea</name>
    <dbReference type="NCBI Taxonomy" id="1387982"/>
    <lineage>
        <taxon>Bacteria</taxon>
        <taxon>Bacillati</taxon>
        <taxon>Actinomycetota</taxon>
        <taxon>Actinomycetes</taxon>
        <taxon>Mycobacteriales</taxon>
        <taxon>Tomitella</taxon>
    </lineage>
</organism>
<dbReference type="PROSITE" id="PS50928">
    <property type="entry name" value="ABC_TM1"/>
    <property type="match status" value="1"/>
</dbReference>
<proteinExistence type="inferred from homology"/>
<dbReference type="Gene3D" id="1.10.3720.10">
    <property type="entry name" value="MetI-like"/>
    <property type="match status" value="1"/>
</dbReference>
<dbReference type="PANTHER" id="PTHR30614">
    <property type="entry name" value="MEMBRANE COMPONENT OF AMINO ACID ABC TRANSPORTER"/>
    <property type="match status" value="1"/>
</dbReference>
<dbReference type="EMBL" id="BAABKQ010000001">
    <property type="protein sequence ID" value="GAA4814892.1"/>
    <property type="molecule type" value="Genomic_DNA"/>
</dbReference>
<dbReference type="InterPro" id="IPR035906">
    <property type="entry name" value="MetI-like_sf"/>
</dbReference>
<keyword evidence="7 8" id="KW-0472">Membrane</keyword>
<evidence type="ECO:0000256" key="2">
    <source>
        <dbReference type="ARBA" id="ARBA00022448"/>
    </source>
</evidence>
<dbReference type="InterPro" id="IPR000515">
    <property type="entry name" value="MetI-like"/>
</dbReference>
<evidence type="ECO:0000256" key="8">
    <source>
        <dbReference type="RuleBase" id="RU363032"/>
    </source>
</evidence>
<dbReference type="InterPro" id="IPR010065">
    <property type="entry name" value="AA_ABC_transptr_permease_3TM"/>
</dbReference>
<keyword evidence="4 8" id="KW-0812">Transmembrane</keyword>
<evidence type="ECO:0000256" key="5">
    <source>
        <dbReference type="ARBA" id="ARBA00022970"/>
    </source>
</evidence>
<evidence type="ECO:0000313" key="10">
    <source>
        <dbReference type="EMBL" id="GAA4814892.1"/>
    </source>
</evidence>
<dbReference type="Pfam" id="PF00528">
    <property type="entry name" value="BPD_transp_1"/>
    <property type="match status" value="1"/>
</dbReference>
<comment type="subcellular location">
    <subcellularLocation>
        <location evidence="1 8">Cell membrane</location>
        <topology evidence="1 8">Multi-pass membrane protein</topology>
    </subcellularLocation>
</comment>
<keyword evidence="5" id="KW-0029">Amino-acid transport</keyword>
<keyword evidence="2 8" id="KW-0813">Transport</keyword>
<dbReference type="Proteomes" id="UP001500839">
    <property type="component" value="Unassembled WGS sequence"/>
</dbReference>
<evidence type="ECO:0000259" key="9">
    <source>
        <dbReference type="PROSITE" id="PS50928"/>
    </source>
</evidence>
<feature type="transmembrane region" description="Helical" evidence="8">
    <location>
        <begin position="166"/>
        <end position="186"/>
    </location>
</feature>
<evidence type="ECO:0000256" key="1">
    <source>
        <dbReference type="ARBA" id="ARBA00004651"/>
    </source>
</evidence>
<sequence length="322" mass="35601">MQVLRRPESPQYAAGDAAVPSDDLQVDKVASLPVVRAKYPWRVAAGLLILFLLALFVRDAWINKAWDWETFGSFVFDQSIMSAIVVTLELTAMASVFGFAGGMVIAMMRMSGNPVLATTSWAFTWLFRSIPLVVQLLIWGNLAYLYPTLGIHLPFGPAYQTETVGLISSMGAAVIGLSLHQAAYAAEIVRSGLLSVDQGQIEAANALGIPGLRQFRRIILPQAMRTIIPTAANETISLLKQTSVVFVLAIGDLFYRVQVIYGINNRIIPLLLVATFWYVVFVTIMSIGQFYIERYFARGAVRNLPPTPMQRLRTWVSGAIRK</sequence>
<dbReference type="InterPro" id="IPR043429">
    <property type="entry name" value="ArtM/GltK/GlnP/TcyL/YhdX-like"/>
</dbReference>
<comment type="similarity">
    <text evidence="8">Belongs to the binding-protein-dependent transport system permease family.</text>
</comment>
<evidence type="ECO:0000256" key="6">
    <source>
        <dbReference type="ARBA" id="ARBA00022989"/>
    </source>
</evidence>
<feature type="transmembrane region" description="Helical" evidence="8">
    <location>
        <begin position="267"/>
        <end position="292"/>
    </location>
</feature>
<feature type="transmembrane region" description="Helical" evidence="8">
    <location>
        <begin position="41"/>
        <end position="61"/>
    </location>
</feature>